<comment type="similarity">
    <text evidence="1">Belongs to the band 7/mec-2 family. Flotillin subfamily.</text>
</comment>
<dbReference type="AlphaFoldDB" id="A0A7R9C0J7"/>
<proteinExistence type="inferred from homology"/>
<dbReference type="OrthoDB" id="6080404at2759"/>
<evidence type="ECO:0000259" key="3">
    <source>
        <dbReference type="Pfam" id="PF15975"/>
    </source>
</evidence>
<dbReference type="PANTHER" id="PTHR13806:SF46">
    <property type="entry name" value="FLOTILLIN-1-RELATED"/>
    <property type="match status" value="1"/>
</dbReference>
<dbReference type="GO" id="GO:0031410">
    <property type="term" value="C:cytoplasmic vesicle"/>
    <property type="evidence" value="ECO:0007669"/>
    <property type="project" value="TreeGrafter"/>
</dbReference>
<accession>A0A7R9C0J7</accession>
<gene>
    <name evidence="4" type="ORF">NMOB1V02_LOCUS11710</name>
</gene>
<evidence type="ECO:0000256" key="2">
    <source>
        <dbReference type="SAM" id="Coils"/>
    </source>
</evidence>
<feature type="domain" description="Flotillin C-terminal" evidence="3">
    <location>
        <begin position="173"/>
        <end position="255"/>
    </location>
</feature>
<dbReference type="EMBL" id="CAJPEX010006939">
    <property type="protein sequence ID" value="CAG0924255.1"/>
    <property type="molecule type" value="Genomic_DNA"/>
</dbReference>
<dbReference type="EMBL" id="OA888976">
    <property type="protein sequence ID" value="CAD7284103.1"/>
    <property type="molecule type" value="Genomic_DNA"/>
</dbReference>
<name>A0A7R9C0J7_9CRUS</name>
<protein>
    <recommendedName>
        <fullName evidence="3">Flotillin C-terminal domain-containing protein</fullName>
    </recommendedName>
</protein>
<reference evidence="4" key="1">
    <citation type="submission" date="2020-11" db="EMBL/GenBank/DDBJ databases">
        <authorList>
            <person name="Tran Van P."/>
        </authorList>
    </citation>
    <scope>NUCLEOTIDE SEQUENCE</scope>
</reference>
<dbReference type="GO" id="GO:0016600">
    <property type="term" value="C:flotillin complex"/>
    <property type="evidence" value="ECO:0007669"/>
    <property type="project" value="TreeGrafter"/>
</dbReference>
<dbReference type="PANTHER" id="PTHR13806">
    <property type="entry name" value="FLOTILLIN-RELATED"/>
    <property type="match status" value="1"/>
</dbReference>
<dbReference type="GO" id="GO:0070528">
    <property type="term" value="P:protein kinase C signaling"/>
    <property type="evidence" value="ECO:0007669"/>
    <property type="project" value="TreeGrafter"/>
</dbReference>
<dbReference type="GO" id="GO:0002090">
    <property type="term" value="P:regulation of receptor internalization"/>
    <property type="evidence" value="ECO:0007669"/>
    <property type="project" value="TreeGrafter"/>
</dbReference>
<feature type="coiled-coil region" evidence="2">
    <location>
        <begin position="105"/>
        <end position="148"/>
    </location>
</feature>
<dbReference type="GO" id="GO:0072659">
    <property type="term" value="P:protein localization to plasma membrane"/>
    <property type="evidence" value="ECO:0007669"/>
    <property type="project" value="TreeGrafter"/>
</dbReference>
<dbReference type="Pfam" id="PF15975">
    <property type="entry name" value="Flot"/>
    <property type="match status" value="1"/>
</dbReference>
<evidence type="ECO:0000313" key="4">
    <source>
        <dbReference type="EMBL" id="CAD7284103.1"/>
    </source>
</evidence>
<dbReference type="InterPro" id="IPR027705">
    <property type="entry name" value="Flotillin_fam"/>
</dbReference>
<dbReference type="Proteomes" id="UP000678499">
    <property type="component" value="Unassembled WGS sequence"/>
</dbReference>
<keyword evidence="2" id="KW-0175">Coiled coil</keyword>
<dbReference type="GO" id="GO:1901890">
    <property type="term" value="P:positive regulation of cell junction assembly"/>
    <property type="evidence" value="ECO:0007669"/>
    <property type="project" value="TreeGrafter"/>
</dbReference>
<dbReference type="InterPro" id="IPR031905">
    <property type="entry name" value="Flotillin_C"/>
</dbReference>
<keyword evidence="5" id="KW-1185">Reference proteome</keyword>
<dbReference type="GO" id="GO:2000049">
    <property type="term" value="P:positive regulation of cell-cell adhesion mediated by cadherin"/>
    <property type="evidence" value="ECO:0007669"/>
    <property type="project" value="TreeGrafter"/>
</dbReference>
<organism evidence="4">
    <name type="scientific">Notodromas monacha</name>
    <dbReference type="NCBI Taxonomy" id="399045"/>
    <lineage>
        <taxon>Eukaryota</taxon>
        <taxon>Metazoa</taxon>
        <taxon>Ecdysozoa</taxon>
        <taxon>Arthropoda</taxon>
        <taxon>Crustacea</taxon>
        <taxon>Oligostraca</taxon>
        <taxon>Ostracoda</taxon>
        <taxon>Podocopa</taxon>
        <taxon>Podocopida</taxon>
        <taxon>Cypridocopina</taxon>
        <taxon>Cypridoidea</taxon>
        <taxon>Cyprididae</taxon>
        <taxon>Notodromas</taxon>
    </lineage>
</organism>
<dbReference type="GO" id="GO:0045807">
    <property type="term" value="P:positive regulation of endocytosis"/>
    <property type="evidence" value="ECO:0007669"/>
    <property type="project" value="TreeGrafter"/>
</dbReference>
<evidence type="ECO:0000313" key="5">
    <source>
        <dbReference type="Proteomes" id="UP000678499"/>
    </source>
</evidence>
<sequence length="305" mass="33906">MHQVQVNAVRDRDFARPRKIMGWGFVTCGPNEALVISGCCYARPHLVPGGRAFVWPVIQQFQKVSLQLMTVQILSKKVVTKLGVPISVVGTAQKAEAEMSYDLQAAKTRQRIKDEEMQVKVIERMQDINVQEQEIQRKLKELEATIKRPAEAEKYRLEKIAEANQKRCVLEAEAKAEAIRLKGDAEAFAIEARAKAEAEQMAKKADAWKEYKEAAMVEMMLETLPKVAAEIAAPLAQTKKLTMVSSGGGEVGAAKITGEVIEIMSRLPILVKQMTGVDMNKFTRKSKVDQHIVPSAVNPASKNKH</sequence>
<evidence type="ECO:0000256" key="1">
    <source>
        <dbReference type="RuleBase" id="RU366054"/>
    </source>
</evidence>
<dbReference type="GO" id="GO:0002020">
    <property type="term" value="F:protease binding"/>
    <property type="evidence" value="ECO:0007669"/>
    <property type="project" value="TreeGrafter"/>
</dbReference>